<dbReference type="SUPFAM" id="SSF51306">
    <property type="entry name" value="LexA/Signal peptidase"/>
    <property type="match status" value="1"/>
</dbReference>
<dbReference type="Pfam" id="PF00717">
    <property type="entry name" value="Peptidase_S24"/>
    <property type="match status" value="1"/>
</dbReference>
<evidence type="ECO:0000256" key="6">
    <source>
        <dbReference type="ARBA" id="ARBA00023236"/>
    </source>
</evidence>
<proteinExistence type="inferred from homology"/>
<dbReference type="Proteomes" id="UP000662678">
    <property type="component" value="Unassembled WGS sequence"/>
</dbReference>
<dbReference type="PANTHER" id="PTHR33516:SF2">
    <property type="entry name" value="LEXA REPRESSOR-RELATED"/>
    <property type="match status" value="1"/>
</dbReference>
<dbReference type="InterPro" id="IPR015927">
    <property type="entry name" value="Peptidase_S24_S26A/B/C"/>
</dbReference>
<keyword evidence="4 7" id="KW-0068">Autocatalytic cleavage</keyword>
<keyword evidence="2" id="KW-0227">DNA damage</keyword>
<evidence type="ECO:0000256" key="7">
    <source>
        <dbReference type="RuleBase" id="RU003991"/>
    </source>
</evidence>
<dbReference type="Gene3D" id="2.10.109.10">
    <property type="entry name" value="Umud Fragment, subunit A"/>
    <property type="match status" value="1"/>
</dbReference>
<dbReference type="PANTHER" id="PTHR33516">
    <property type="entry name" value="LEXA REPRESSOR"/>
    <property type="match status" value="1"/>
</dbReference>
<evidence type="ECO:0000313" key="10">
    <source>
        <dbReference type="Proteomes" id="UP000662678"/>
    </source>
</evidence>
<evidence type="ECO:0000256" key="1">
    <source>
        <dbReference type="ARBA" id="ARBA00007484"/>
    </source>
</evidence>
<evidence type="ECO:0000256" key="3">
    <source>
        <dbReference type="ARBA" id="ARBA00022801"/>
    </source>
</evidence>
<dbReference type="InterPro" id="IPR036286">
    <property type="entry name" value="LexA/Signal_pep-like_sf"/>
</dbReference>
<evidence type="ECO:0000256" key="2">
    <source>
        <dbReference type="ARBA" id="ARBA00022763"/>
    </source>
</evidence>
<protein>
    <submittedName>
        <fullName evidence="9">UmuD protein</fullName>
    </submittedName>
</protein>
<comment type="similarity">
    <text evidence="1 7">Belongs to the peptidase S24 family.</text>
</comment>
<organism evidence="9 10">
    <name type="scientific">Vogesella fluminis</name>
    <dbReference type="NCBI Taxonomy" id="1069161"/>
    <lineage>
        <taxon>Bacteria</taxon>
        <taxon>Pseudomonadati</taxon>
        <taxon>Pseudomonadota</taxon>
        <taxon>Betaproteobacteria</taxon>
        <taxon>Neisseriales</taxon>
        <taxon>Chromobacteriaceae</taxon>
        <taxon>Vogesella</taxon>
    </lineage>
</organism>
<accession>A0ABQ3HET1</accession>
<evidence type="ECO:0000313" key="9">
    <source>
        <dbReference type="EMBL" id="GHD81822.1"/>
    </source>
</evidence>
<dbReference type="EMBL" id="BMYP01000060">
    <property type="protein sequence ID" value="GHD81822.1"/>
    <property type="molecule type" value="Genomic_DNA"/>
</dbReference>
<dbReference type="PRINTS" id="PR00726">
    <property type="entry name" value="LEXASERPTASE"/>
</dbReference>
<dbReference type="CDD" id="cd06529">
    <property type="entry name" value="S24_LexA-like"/>
    <property type="match status" value="1"/>
</dbReference>
<gene>
    <name evidence="9" type="primary">umuD</name>
    <name evidence="9" type="ORF">GCM10011419_28420</name>
</gene>
<keyword evidence="6" id="KW-0742">SOS response</keyword>
<dbReference type="NCBIfam" id="NF007621">
    <property type="entry name" value="PRK10276.1"/>
    <property type="match status" value="1"/>
</dbReference>
<reference evidence="10" key="1">
    <citation type="journal article" date="2019" name="Int. J. Syst. Evol. Microbiol.">
        <title>The Global Catalogue of Microorganisms (GCM) 10K type strain sequencing project: providing services to taxonomists for standard genome sequencing and annotation.</title>
        <authorList>
            <consortium name="The Broad Institute Genomics Platform"/>
            <consortium name="The Broad Institute Genome Sequencing Center for Infectious Disease"/>
            <person name="Wu L."/>
            <person name="Ma J."/>
        </authorList>
    </citation>
    <scope>NUCLEOTIDE SEQUENCE [LARGE SCALE GENOMIC DNA]</scope>
    <source>
        <strain evidence="10">KCTC 23713</strain>
    </source>
</reference>
<evidence type="ECO:0000256" key="4">
    <source>
        <dbReference type="ARBA" id="ARBA00022813"/>
    </source>
</evidence>
<comment type="caution">
    <text evidence="9">The sequence shown here is derived from an EMBL/GenBank/DDBJ whole genome shotgun (WGS) entry which is preliminary data.</text>
</comment>
<sequence>MITAFYHPESSPPMLAVPVFSSLVPAGFPSPADDYLEAVLDLNSLLISDPPATFMVRVAGDSMVGAGIGSGDILVVDRSLAPAHGDIVLAIVDGDFTVKRLHKRGTRVALIPENAAYRAIELHDGQELQVWGVVTGCVKQFRQVGR</sequence>
<feature type="domain" description="Peptidase S24/S26A/S26B/S26C" evidence="8">
    <location>
        <begin position="18"/>
        <end position="134"/>
    </location>
</feature>
<keyword evidence="10" id="KW-1185">Reference proteome</keyword>
<dbReference type="InterPro" id="IPR039418">
    <property type="entry name" value="LexA-like"/>
</dbReference>
<keyword evidence="5" id="KW-0234">DNA repair</keyword>
<name>A0ABQ3HET1_9NEIS</name>
<dbReference type="RefSeq" id="WP_189354781.1">
    <property type="nucleotide sequence ID" value="NZ_BMYP01000060.1"/>
</dbReference>
<evidence type="ECO:0000259" key="8">
    <source>
        <dbReference type="Pfam" id="PF00717"/>
    </source>
</evidence>
<dbReference type="InterPro" id="IPR050077">
    <property type="entry name" value="LexA_repressor"/>
</dbReference>
<dbReference type="InterPro" id="IPR006197">
    <property type="entry name" value="Peptidase_S24_LexA"/>
</dbReference>
<evidence type="ECO:0000256" key="5">
    <source>
        <dbReference type="ARBA" id="ARBA00023204"/>
    </source>
</evidence>
<keyword evidence="3 7" id="KW-0378">Hydrolase</keyword>